<feature type="region of interest" description="Disordered" evidence="1">
    <location>
        <begin position="22"/>
        <end position="54"/>
    </location>
</feature>
<name>Q4TI00_TETNG</name>
<sequence length="124" mass="12612">QGAGALCVLEGLAGAVWSQVPASGGLSGQPSSRHVCPAGASGRPLHGGDLHQPRHRASVQAAETEEDLPEEKGKDFLRAAQMNMNLATWGRLVMSVLPPCSSLEPLSPPLTVPGSACTPTAPAG</sequence>
<reference evidence="2" key="1">
    <citation type="journal article" date="2004" name="Nature">
        <title>Genome duplication in the teleost fish Tetraodon nigroviridis reveals the early vertebrate proto-karyotype.</title>
        <authorList>
            <person name="Jaillon O."/>
            <person name="Aury J.-M."/>
            <person name="Brunet F."/>
            <person name="Petit J.-L."/>
            <person name="Stange-Thomann N."/>
            <person name="Mauceli E."/>
            <person name="Bouneau L."/>
            <person name="Fischer C."/>
            <person name="Ozouf-Costaz C."/>
            <person name="Bernot A."/>
            <person name="Nicaud S."/>
            <person name="Jaffe D."/>
            <person name="Fisher S."/>
            <person name="Lutfalla G."/>
            <person name="Dossat C."/>
            <person name="Segurens B."/>
            <person name="Dasilva C."/>
            <person name="Salanoubat M."/>
            <person name="Levy M."/>
            <person name="Boudet N."/>
            <person name="Castellano S."/>
            <person name="Anthouard V."/>
            <person name="Jubin C."/>
            <person name="Castelli V."/>
            <person name="Katinka M."/>
            <person name="Vacherie B."/>
            <person name="Biemont C."/>
            <person name="Skalli Z."/>
            <person name="Cattolico L."/>
            <person name="Poulain J."/>
            <person name="De Berardinis V."/>
            <person name="Cruaud C."/>
            <person name="Duprat S."/>
            <person name="Brottier P."/>
            <person name="Coutanceau J.-P."/>
            <person name="Gouzy J."/>
            <person name="Parra G."/>
            <person name="Lardier G."/>
            <person name="Chapple C."/>
            <person name="McKernan K.J."/>
            <person name="McEwan P."/>
            <person name="Bosak S."/>
            <person name="Kellis M."/>
            <person name="Volff J.-N."/>
            <person name="Guigo R."/>
            <person name="Zody M.C."/>
            <person name="Mesirov J."/>
            <person name="Lindblad-Toh K."/>
            <person name="Birren B."/>
            <person name="Nusbaum C."/>
            <person name="Kahn D."/>
            <person name="Robinson-Rechavi M."/>
            <person name="Laudet V."/>
            <person name="Schachter V."/>
            <person name="Quetier F."/>
            <person name="Saurin W."/>
            <person name="Scarpelli C."/>
            <person name="Wincker P."/>
            <person name="Lander E.S."/>
            <person name="Weissenbach J."/>
            <person name="Roest Crollius H."/>
        </authorList>
    </citation>
    <scope>NUCLEOTIDE SEQUENCE [LARGE SCALE GENOMIC DNA]</scope>
</reference>
<feature type="region of interest" description="Disordered" evidence="1">
    <location>
        <begin position="104"/>
        <end position="124"/>
    </location>
</feature>
<protein>
    <submittedName>
        <fullName evidence="2">(spotted green pufferfish) hypothetical protein</fullName>
    </submittedName>
</protein>
<gene>
    <name evidence="2" type="ORF">GSTENG00000200001</name>
</gene>
<feature type="non-terminal residue" evidence="2">
    <location>
        <position position="124"/>
    </location>
</feature>
<dbReference type="EMBL" id="CAAE01002509">
    <property type="protein sequence ID" value="CAF87482.1"/>
    <property type="molecule type" value="Genomic_DNA"/>
</dbReference>
<organism evidence="2">
    <name type="scientific">Tetraodon nigroviridis</name>
    <name type="common">Spotted green pufferfish</name>
    <name type="synonym">Chelonodon nigroviridis</name>
    <dbReference type="NCBI Taxonomy" id="99883"/>
    <lineage>
        <taxon>Eukaryota</taxon>
        <taxon>Metazoa</taxon>
        <taxon>Chordata</taxon>
        <taxon>Craniata</taxon>
        <taxon>Vertebrata</taxon>
        <taxon>Euteleostomi</taxon>
        <taxon>Actinopterygii</taxon>
        <taxon>Neopterygii</taxon>
        <taxon>Teleostei</taxon>
        <taxon>Neoteleostei</taxon>
        <taxon>Acanthomorphata</taxon>
        <taxon>Eupercaria</taxon>
        <taxon>Tetraodontiformes</taxon>
        <taxon>Tetradontoidea</taxon>
        <taxon>Tetraodontidae</taxon>
        <taxon>Tetraodon</taxon>
    </lineage>
</organism>
<dbReference type="AlphaFoldDB" id="Q4TI00"/>
<dbReference type="KEGG" id="tng:GSTEN00000200G001"/>
<reference evidence="2" key="2">
    <citation type="submission" date="2004-02" db="EMBL/GenBank/DDBJ databases">
        <authorList>
            <consortium name="Genoscope"/>
            <consortium name="Whitehead Institute Centre for Genome Research"/>
        </authorList>
    </citation>
    <scope>NUCLEOTIDE SEQUENCE</scope>
</reference>
<comment type="caution">
    <text evidence="2">The sequence shown here is derived from an EMBL/GenBank/DDBJ whole genome shotgun (WGS) entry which is preliminary data.</text>
</comment>
<proteinExistence type="predicted"/>
<evidence type="ECO:0000256" key="1">
    <source>
        <dbReference type="SAM" id="MobiDB-lite"/>
    </source>
</evidence>
<accession>Q4TI00</accession>
<evidence type="ECO:0000313" key="2">
    <source>
        <dbReference type="EMBL" id="CAF87482.1"/>
    </source>
</evidence>